<feature type="compositionally biased region" description="Low complexity" evidence="1">
    <location>
        <begin position="594"/>
        <end position="606"/>
    </location>
</feature>
<feature type="region of interest" description="Disordered" evidence="1">
    <location>
        <begin position="194"/>
        <end position="226"/>
    </location>
</feature>
<feature type="compositionally biased region" description="Low complexity" evidence="1">
    <location>
        <begin position="785"/>
        <end position="804"/>
    </location>
</feature>
<feature type="compositionally biased region" description="Low complexity" evidence="1">
    <location>
        <begin position="733"/>
        <end position="750"/>
    </location>
</feature>
<feature type="compositionally biased region" description="Basic and acidic residues" evidence="1">
    <location>
        <begin position="445"/>
        <end position="455"/>
    </location>
</feature>
<organism evidence="2 3">
    <name type="scientific">Lachnellula willkommii</name>
    <dbReference type="NCBI Taxonomy" id="215461"/>
    <lineage>
        <taxon>Eukaryota</taxon>
        <taxon>Fungi</taxon>
        <taxon>Dikarya</taxon>
        <taxon>Ascomycota</taxon>
        <taxon>Pezizomycotina</taxon>
        <taxon>Leotiomycetes</taxon>
        <taxon>Helotiales</taxon>
        <taxon>Lachnaceae</taxon>
        <taxon>Lachnellula</taxon>
    </lineage>
</organism>
<accession>A0A559MBF5</accession>
<feature type="compositionally biased region" description="Pro residues" evidence="1">
    <location>
        <begin position="762"/>
        <end position="777"/>
    </location>
</feature>
<feature type="region of interest" description="Disordered" evidence="1">
    <location>
        <begin position="92"/>
        <end position="128"/>
    </location>
</feature>
<dbReference type="Proteomes" id="UP000315522">
    <property type="component" value="Unassembled WGS sequence"/>
</dbReference>
<sequence>MARIKTRPVTAYGSPETLEAGPSVNANLSTKTPLESVSSSTASSICPHCSATFSGLSTKVCFSAPRSQSLVGSSIDLILQDFHHHVLSCTRPSTAITDDGDDDDDDDSDSSRSSSLTPPPDSPSVAAFNNNTITVDASRLLGGKHSSHVTSIEVNGHSPANGIPHKDNIDRAIRAYINPETEFAYYDKVEDRETSIATRRNSEDPEDSKSSADPVPEGPNEDKTDMKIRYPFPKFTVLDVFENYLGRHEDLPYEDLYRRTSNVTDVLVDYQKEWETIGKEIDDHEAYTKAQAKIAADKTKAVEEEKTKVEDQKYLEIGQTYKTELRLSRSDWDRWLEEQQTLFPDQSDLHECLRNLRNPTFLQGVHKRQKVSKAESIDLANKPILQERVTKEEVAGEKRKRYGKLLDQTTFDDMKHADAYGFNYSSQLHHVGNQPQPYLNDKVKARGPAFDEGRGGRSQRTVAKRSYDADKSVTPDSDEEELPAKRARKARNLDAAIDLQTRPRTSPQSRGVTPAVRVFPSGKRVGRPPTKSKLKEFQIPPPSTSPTLENGAAPRKLAPRQEEALHESVENLVNHVQPRRTRGKSTGVDDSSKSTSAVTSRPSTSSSREHRGRKLESTNTEPDTLVVEGPSSVTPLPPPVATKSRKRKVKEEEIDESLLDAEQLEALRKKRIKSHKLSESLRKRWEKGEMATAMESRKATNAKKKAAKLEAKQVQEVGVGGYQQPFPIPPAIIPNNYPVQHPAHAHPPVQEQFQLQSQAPAPILPQPETPIPTPTEPGPSKRSKPSSSRKTSAAKGKKAAAMQAPAPPARGPSKRTRRPTKLILDSNVMDDDDEDDDDEDEELQMQFRRESEYDRYQALTSTGSPVLLGKRLRKNRMDLTQAMDSPEDDDDNYSS</sequence>
<evidence type="ECO:0000313" key="3">
    <source>
        <dbReference type="Proteomes" id="UP000315522"/>
    </source>
</evidence>
<evidence type="ECO:0000256" key="1">
    <source>
        <dbReference type="SAM" id="MobiDB-lite"/>
    </source>
</evidence>
<keyword evidence="3" id="KW-1185">Reference proteome</keyword>
<name>A0A559MBF5_9HELO</name>
<protein>
    <submittedName>
        <fullName evidence="2">Uncharacterized protein</fullName>
    </submittedName>
</protein>
<evidence type="ECO:0000313" key="2">
    <source>
        <dbReference type="EMBL" id="TVY90292.1"/>
    </source>
</evidence>
<feature type="compositionally biased region" description="Acidic residues" evidence="1">
    <location>
        <begin position="828"/>
        <end position="843"/>
    </location>
</feature>
<comment type="caution">
    <text evidence="2">The sequence shown here is derived from an EMBL/GenBank/DDBJ whole genome shotgun (WGS) entry which is preliminary data.</text>
</comment>
<feature type="compositionally biased region" description="Polar residues" evidence="1">
    <location>
        <begin position="502"/>
        <end position="511"/>
    </location>
</feature>
<feature type="compositionally biased region" description="Basic and acidic residues" evidence="1">
    <location>
        <begin position="194"/>
        <end position="210"/>
    </location>
</feature>
<gene>
    <name evidence="2" type="ORF">LAWI1_G006330</name>
</gene>
<feature type="compositionally biased region" description="Basic and acidic residues" evidence="1">
    <location>
        <begin position="559"/>
        <end position="569"/>
    </location>
</feature>
<feature type="region of interest" description="Disordered" evidence="1">
    <location>
        <begin position="445"/>
        <end position="653"/>
    </location>
</feature>
<feature type="region of interest" description="Disordered" evidence="1">
    <location>
        <begin position="1"/>
        <end position="27"/>
    </location>
</feature>
<feature type="region of interest" description="Disordered" evidence="1">
    <location>
        <begin position="688"/>
        <end position="707"/>
    </location>
</feature>
<reference evidence="2 3" key="1">
    <citation type="submission" date="2018-05" db="EMBL/GenBank/DDBJ databases">
        <title>Genome sequencing and assembly of the regulated plant pathogen Lachnellula willkommii and related sister species for the development of diagnostic species identification markers.</title>
        <authorList>
            <person name="Giroux E."/>
            <person name="Bilodeau G."/>
        </authorList>
    </citation>
    <scope>NUCLEOTIDE SEQUENCE [LARGE SCALE GENOMIC DNA]</scope>
    <source>
        <strain evidence="2 3">CBS 172.35</strain>
    </source>
</reference>
<dbReference type="EMBL" id="QGML01000917">
    <property type="protein sequence ID" value="TVY90292.1"/>
    <property type="molecule type" value="Genomic_DNA"/>
</dbReference>
<dbReference type="AlphaFoldDB" id="A0A559MBF5"/>
<feature type="region of interest" description="Disordered" evidence="1">
    <location>
        <begin position="727"/>
        <end position="850"/>
    </location>
</feature>
<feature type="compositionally biased region" description="Acidic residues" evidence="1">
    <location>
        <begin position="98"/>
        <end position="108"/>
    </location>
</feature>
<proteinExistence type="predicted"/>